<name>A0A6J1X8M7_GALME</name>
<dbReference type="KEGG" id="gmw:113522440"/>
<accession>A0A6J1X8M7</accession>
<dbReference type="InParanoid" id="A0A6J1X8M7"/>
<dbReference type="RefSeq" id="XP_026763917.3">
    <property type="nucleotide sequence ID" value="XM_026908116.3"/>
</dbReference>
<keyword evidence="1" id="KW-1133">Transmembrane helix</keyword>
<dbReference type="GeneID" id="113522440"/>
<evidence type="ECO:0000256" key="1">
    <source>
        <dbReference type="SAM" id="Phobius"/>
    </source>
</evidence>
<keyword evidence="2" id="KW-1185">Reference proteome</keyword>
<proteinExistence type="predicted"/>
<reference evidence="3" key="1">
    <citation type="submission" date="2025-08" db="UniProtKB">
        <authorList>
            <consortium name="RefSeq"/>
        </authorList>
    </citation>
    <scope>IDENTIFICATION</scope>
    <source>
        <tissue evidence="3">Whole larvae</tissue>
    </source>
</reference>
<keyword evidence="1" id="KW-0472">Membrane</keyword>
<protein>
    <submittedName>
        <fullName evidence="3">Ommochrome-binding protein-like</fullName>
    </submittedName>
</protein>
<evidence type="ECO:0000313" key="2">
    <source>
        <dbReference type="Proteomes" id="UP001652740"/>
    </source>
</evidence>
<feature type="transmembrane region" description="Helical" evidence="1">
    <location>
        <begin position="34"/>
        <end position="57"/>
    </location>
</feature>
<keyword evidence="1" id="KW-0812">Transmembrane</keyword>
<gene>
    <name evidence="3" type="primary">LOC113522440</name>
</gene>
<dbReference type="Proteomes" id="UP001652740">
    <property type="component" value="Unplaced"/>
</dbReference>
<organism evidence="2 3">
    <name type="scientific">Galleria mellonella</name>
    <name type="common">Greater wax moth</name>
    <dbReference type="NCBI Taxonomy" id="7137"/>
    <lineage>
        <taxon>Eukaryota</taxon>
        <taxon>Metazoa</taxon>
        <taxon>Ecdysozoa</taxon>
        <taxon>Arthropoda</taxon>
        <taxon>Hexapoda</taxon>
        <taxon>Insecta</taxon>
        <taxon>Pterygota</taxon>
        <taxon>Neoptera</taxon>
        <taxon>Endopterygota</taxon>
        <taxon>Lepidoptera</taxon>
        <taxon>Glossata</taxon>
        <taxon>Ditrysia</taxon>
        <taxon>Pyraloidea</taxon>
        <taxon>Pyralidae</taxon>
        <taxon>Galleriinae</taxon>
        <taxon>Galleria</taxon>
    </lineage>
</organism>
<evidence type="ECO:0000313" key="3">
    <source>
        <dbReference type="RefSeq" id="XP_026763917.3"/>
    </source>
</evidence>
<dbReference type="SUPFAM" id="SSF69304">
    <property type="entry name" value="Tricorn protease N-terminal domain"/>
    <property type="match status" value="1"/>
</dbReference>
<sequence length="319" mass="36756">MFGALSRYLHNSIIRKYETTTNTWLQMGILSVEYIQYSVAIMKLVIILCVIIVLVKYNETKKENKRKCEGIHVNGKNHKRVVLSNGINRPYQLSISKPNHTIYFSYNTGFDNTSTFEIGYITKKQKVVRKISAVKNGFATAINEKDNIVYFGGSDGIYMDDISKSGNIQHLIKGHNIWDLFYKDGLYFISYPTLKLYKYMGGNKSEIQKNIHEKIYQFAIDGDEDTFITNKTGLYIIKNGTNERILYEGAKVFRAIEINNKGVAHFCGQNEIYVANKHKHTLHKIADIKDIFGLVFDHEDNIIYSNPHEIVKLLPEECK</sequence>
<dbReference type="AlphaFoldDB" id="A0A6J1X8M7"/>